<reference evidence="23" key="1">
    <citation type="submission" date="2018-05" db="EMBL/GenBank/DDBJ databases">
        <title>Ignatzschineria dubaiensis sp. nov., isolated from necrotic foot tissues of dromedaries (Camelus dromedarius) and associated maggots in Dubai, United Arab Emirates.</title>
        <authorList>
            <person name="Tsang C.C."/>
            <person name="Tang J.Y.M."/>
            <person name="Fong J.Y.H."/>
            <person name="Kinne J."/>
            <person name="Lee H.H."/>
            <person name="Joseph M."/>
            <person name="Jose S."/>
            <person name="Schuster R.K."/>
            <person name="Tang Y."/>
            <person name="Sivakumar S."/>
            <person name="Chen J.H.K."/>
            <person name="Teng J.L.L."/>
            <person name="Lau S.K.P."/>
            <person name="Wernery U."/>
            <person name="Woo P.C.Y."/>
        </authorList>
    </citation>
    <scope>NUCLEOTIDE SEQUENCE [LARGE SCALE GENOMIC DNA]</scope>
    <source>
        <strain evidence="23">KCTC 22644</strain>
    </source>
</reference>
<dbReference type="InterPro" id="IPR019470">
    <property type="entry name" value="Ubiq_cytC_Rdtase_Fe-S_su_TAT"/>
</dbReference>
<evidence type="ECO:0000256" key="18">
    <source>
        <dbReference type="ARBA" id="ARBA00029351"/>
    </source>
</evidence>
<keyword evidence="12 19" id="KW-0249">Electron transport</keyword>
<dbReference type="PRINTS" id="PR00162">
    <property type="entry name" value="RIESKE"/>
</dbReference>
<evidence type="ECO:0000256" key="10">
    <source>
        <dbReference type="ARBA" id="ARBA00022723"/>
    </source>
</evidence>
<dbReference type="Pfam" id="PF10399">
    <property type="entry name" value="UCR_Fe-S_N"/>
    <property type="match status" value="1"/>
</dbReference>
<evidence type="ECO:0000256" key="11">
    <source>
        <dbReference type="ARBA" id="ARBA00022967"/>
    </source>
</evidence>
<evidence type="ECO:0000256" key="8">
    <source>
        <dbReference type="ARBA" id="ARBA00022692"/>
    </source>
</evidence>
<comment type="subunit">
    <text evidence="3 20">The main subunits of complex b-c1 are: cytochrome b, cytochrome c1 and the Rieske protein.</text>
</comment>
<evidence type="ECO:0000256" key="13">
    <source>
        <dbReference type="ARBA" id="ARBA00022989"/>
    </source>
</evidence>
<keyword evidence="23" id="KW-1185">Reference proteome</keyword>
<evidence type="ECO:0000259" key="21">
    <source>
        <dbReference type="PROSITE" id="PS51296"/>
    </source>
</evidence>
<comment type="subcellular location">
    <subcellularLocation>
        <location evidence="2">Cell membrane</location>
        <topology evidence="2">Single-pass membrane protein</topology>
    </subcellularLocation>
</comment>
<comment type="cofactor">
    <cofactor evidence="19">
        <name>[2Fe-2S] cluster</name>
        <dbReference type="ChEBI" id="CHEBI:190135"/>
    </cofactor>
    <text evidence="19">Binds 1 [2Fe-2S] cluster per subunit.</text>
</comment>
<dbReference type="CDD" id="cd03470">
    <property type="entry name" value="Rieske_cytochrome_bc1"/>
    <property type="match status" value="1"/>
</dbReference>
<feature type="domain" description="Rieske" evidence="21">
    <location>
        <begin position="85"/>
        <end position="190"/>
    </location>
</feature>
<dbReference type="RefSeq" id="WP_026879070.1">
    <property type="nucleotide sequence ID" value="NZ_BMYA01000005.1"/>
</dbReference>
<evidence type="ECO:0000256" key="17">
    <source>
        <dbReference type="ARBA" id="ARBA00023157"/>
    </source>
</evidence>
<evidence type="ECO:0000256" key="7">
    <source>
        <dbReference type="ARBA" id="ARBA00022475"/>
    </source>
</evidence>
<name>A0A2U2AFX7_9GAMM</name>
<organism evidence="22 23">
    <name type="scientific">Ignatzschineria ureiclastica</name>
    <dbReference type="NCBI Taxonomy" id="472582"/>
    <lineage>
        <taxon>Bacteria</taxon>
        <taxon>Pseudomonadati</taxon>
        <taxon>Pseudomonadota</taxon>
        <taxon>Gammaproteobacteria</taxon>
        <taxon>Cardiobacteriales</taxon>
        <taxon>Ignatzschineriaceae</taxon>
        <taxon>Ignatzschineria</taxon>
    </lineage>
</organism>
<evidence type="ECO:0000256" key="14">
    <source>
        <dbReference type="ARBA" id="ARBA00023004"/>
    </source>
</evidence>
<keyword evidence="17" id="KW-1015">Disulfide bond</keyword>
<dbReference type="NCBIfam" id="TIGR01416">
    <property type="entry name" value="Rieske_proteo"/>
    <property type="match status" value="1"/>
</dbReference>
<gene>
    <name evidence="22" type="primary">petA</name>
    <name evidence="22" type="ORF">DC083_03700</name>
</gene>
<evidence type="ECO:0000256" key="19">
    <source>
        <dbReference type="RuleBase" id="RU004494"/>
    </source>
</evidence>
<dbReference type="PROSITE" id="PS51296">
    <property type="entry name" value="RIESKE"/>
    <property type="match status" value="1"/>
</dbReference>
<dbReference type="SUPFAM" id="SSF50022">
    <property type="entry name" value="ISP domain"/>
    <property type="match status" value="1"/>
</dbReference>
<dbReference type="InterPro" id="IPR036922">
    <property type="entry name" value="Rieske_2Fe-2S_sf"/>
</dbReference>
<comment type="catalytic activity">
    <reaction evidence="18 19">
        <text>a quinol + 2 Fe(III)-[cytochrome c](out) = a quinone + 2 Fe(II)-[cytochrome c](out) + 2 H(+)(out)</text>
        <dbReference type="Rhea" id="RHEA:11484"/>
        <dbReference type="Rhea" id="RHEA-COMP:10350"/>
        <dbReference type="Rhea" id="RHEA-COMP:14399"/>
        <dbReference type="ChEBI" id="CHEBI:15378"/>
        <dbReference type="ChEBI" id="CHEBI:24646"/>
        <dbReference type="ChEBI" id="CHEBI:29033"/>
        <dbReference type="ChEBI" id="CHEBI:29034"/>
        <dbReference type="ChEBI" id="CHEBI:132124"/>
        <dbReference type="EC" id="7.1.1.8"/>
    </reaction>
</comment>
<evidence type="ECO:0000256" key="6">
    <source>
        <dbReference type="ARBA" id="ARBA00022448"/>
    </source>
</evidence>
<accession>A0A2U2AFX7</accession>
<comment type="caution">
    <text evidence="22">The sequence shown here is derived from an EMBL/GenBank/DDBJ whole genome shotgun (WGS) entry which is preliminary data.</text>
</comment>
<keyword evidence="7" id="KW-1003">Cell membrane</keyword>
<comment type="miscellaneous">
    <text evidence="19">The Rieske protein is a high potential 2Fe-2S protein.</text>
</comment>
<evidence type="ECO:0000256" key="16">
    <source>
        <dbReference type="ARBA" id="ARBA00023136"/>
    </source>
</evidence>
<dbReference type="GO" id="GO:0008121">
    <property type="term" value="F:quinol-cytochrome-c reductase activity"/>
    <property type="evidence" value="ECO:0007669"/>
    <property type="project" value="UniProtKB-EC"/>
</dbReference>
<dbReference type="Gene3D" id="2.102.10.10">
    <property type="entry name" value="Rieske [2Fe-2S] iron-sulphur domain"/>
    <property type="match status" value="1"/>
</dbReference>
<sequence>MSSENVNHKRRRVLSYATVAVAAFGAGFLGVPFVKSWMPSQRAKSAGAPVEVDLSKLSPGELLRVEWQGKPVWVLNRTEAMLERLSTAPADALVDPTSKSDQQPPYAQNEFRSIKPEYLILVGICTHLGCSPTFRPEVAPADLGPNWRGGFFCACHGSRFDLAGRVFKNLPAPINLLVPDHYYKTDNLIVVGTSGEGVA</sequence>
<keyword evidence="6 19" id="KW-0813">Transport</keyword>
<keyword evidence="14" id="KW-0408">Iron</keyword>
<dbReference type="InterPro" id="IPR006317">
    <property type="entry name" value="Ubiquinol_cyt_c_Rdtase_Fe-S-su"/>
</dbReference>
<dbReference type="EMBL" id="QEWQ01000002">
    <property type="protein sequence ID" value="PWD81555.1"/>
    <property type="molecule type" value="Genomic_DNA"/>
</dbReference>
<dbReference type="GO" id="GO:0005886">
    <property type="term" value="C:plasma membrane"/>
    <property type="evidence" value="ECO:0007669"/>
    <property type="project" value="UniProtKB-SubCell"/>
</dbReference>
<dbReference type="PANTHER" id="PTHR10134">
    <property type="entry name" value="CYTOCHROME B-C1 COMPLEX SUBUNIT RIESKE, MITOCHONDRIAL"/>
    <property type="match status" value="1"/>
</dbReference>
<dbReference type="EC" id="7.1.1.8" evidence="4 19"/>
<feature type="transmembrane region" description="Helical" evidence="19">
    <location>
        <begin position="13"/>
        <end position="34"/>
    </location>
</feature>
<dbReference type="GO" id="GO:0046872">
    <property type="term" value="F:metal ion binding"/>
    <property type="evidence" value="ECO:0007669"/>
    <property type="project" value="UniProtKB-KW"/>
</dbReference>
<keyword evidence="15" id="KW-0411">Iron-sulfur</keyword>
<dbReference type="AlphaFoldDB" id="A0A2U2AFX7"/>
<dbReference type="Proteomes" id="UP000245020">
    <property type="component" value="Unassembled WGS sequence"/>
</dbReference>
<proteinExistence type="predicted"/>
<evidence type="ECO:0000256" key="4">
    <source>
        <dbReference type="ARBA" id="ARBA00012951"/>
    </source>
</evidence>
<evidence type="ECO:0000256" key="1">
    <source>
        <dbReference type="ARBA" id="ARBA00002444"/>
    </source>
</evidence>
<dbReference type="InterPro" id="IPR014349">
    <property type="entry name" value="Rieske_Fe-S_prot"/>
</dbReference>
<evidence type="ECO:0000256" key="15">
    <source>
        <dbReference type="ARBA" id="ARBA00023014"/>
    </source>
</evidence>
<dbReference type="InterPro" id="IPR017941">
    <property type="entry name" value="Rieske_2Fe-2S"/>
</dbReference>
<keyword evidence="9" id="KW-0001">2Fe-2S</keyword>
<evidence type="ECO:0000256" key="9">
    <source>
        <dbReference type="ARBA" id="ARBA00022714"/>
    </source>
</evidence>
<comment type="function">
    <text evidence="1">Component of the ubiquinol-cytochrome c reductase complex (complex III or cytochrome b-c1 complex), which is a respiratory chain that generates an electrochemical potential coupled to ATP synthesis.</text>
</comment>
<keyword evidence="8 19" id="KW-0812">Transmembrane</keyword>
<evidence type="ECO:0000256" key="20">
    <source>
        <dbReference type="RuleBase" id="RU004497"/>
    </source>
</evidence>
<evidence type="ECO:0000256" key="12">
    <source>
        <dbReference type="ARBA" id="ARBA00022982"/>
    </source>
</evidence>
<evidence type="ECO:0000313" key="23">
    <source>
        <dbReference type="Proteomes" id="UP000245020"/>
    </source>
</evidence>
<dbReference type="InterPro" id="IPR005805">
    <property type="entry name" value="Rieske_Fe-S_prot_C"/>
</dbReference>
<keyword evidence="11" id="KW-1278">Translocase</keyword>
<keyword evidence="10" id="KW-0479">Metal-binding</keyword>
<keyword evidence="16 19" id="KW-0472">Membrane</keyword>
<evidence type="ECO:0000256" key="3">
    <source>
        <dbReference type="ARBA" id="ARBA00011649"/>
    </source>
</evidence>
<dbReference type="OrthoDB" id="9767869at2"/>
<protein>
    <recommendedName>
        <fullName evidence="5 19">Ubiquinol-cytochrome c reductase iron-sulfur subunit</fullName>
        <ecNumber evidence="4 19">7.1.1.8</ecNumber>
    </recommendedName>
</protein>
<evidence type="ECO:0000256" key="5">
    <source>
        <dbReference type="ARBA" id="ARBA00019816"/>
    </source>
</evidence>
<dbReference type="Pfam" id="PF00355">
    <property type="entry name" value="Rieske"/>
    <property type="match status" value="1"/>
</dbReference>
<evidence type="ECO:0000313" key="22">
    <source>
        <dbReference type="EMBL" id="PWD81555.1"/>
    </source>
</evidence>
<dbReference type="Gene3D" id="1.20.5.510">
    <property type="entry name" value="Single helix bin"/>
    <property type="match status" value="1"/>
</dbReference>
<dbReference type="GO" id="GO:0051537">
    <property type="term" value="F:2 iron, 2 sulfur cluster binding"/>
    <property type="evidence" value="ECO:0007669"/>
    <property type="project" value="UniProtKB-KW"/>
</dbReference>
<evidence type="ECO:0000256" key="2">
    <source>
        <dbReference type="ARBA" id="ARBA00004162"/>
    </source>
</evidence>
<keyword evidence="13 19" id="KW-1133">Transmembrane helix</keyword>